<gene>
    <name evidence="1" type="ORF">DQL93_02450</name>
</gene>
<protein>
    <submittedName>
        <fullName evidence="1">Uncharacterized protein</fullName>
    </submittedName>
</protein>
<organism evidence="1">
    <name type="scientific">Lactobacillus delbrueckii subsp. lactis</name>
    <dbReference type="NCBI Taxonomy" id="29397"/>
    <lineage>
        <taxon>Bacteria</taxon>
        <taxon>Bacillati</taxon>
        <taxon>Bacillota</taxon>
        <taxon>Bacilli</taxon>
        <taxon>Lactobacillales</taxon>
        <taxon>Lactobacillaceae</taxon>
        <taxon>Lactobacillus</taxon>
    </lineage>
</organism>
<name>A0A3G6K817_LACDL</name>
<dbReference type="AlphaFoldDB" id="A0A3G6K817"/>
<proteinExistence type="predicted"/>
<sequence>MSRVYFVRFFARFLLKKVFIYVNFCYNLFSRKALNGFIAKIITNKNKGESKQAERKKKK</sequence>
<reference evidence="1" key="1">
    <citation type="submission" date="2018-07" db="EMBL/GenBank/DDBJ databases">
        <authorList>
            <person name="Somerville V."/>
        </authorList>
    </citation>
    <scope>NUCLEOTIDE SEQUENCE</scope>
    <source>
        <strain evidence="1">NWC_2_2</strain>
    </source>
</reference>
<evidence type="ECO:0000313" key="1">
    <source>
        <dbReference type="EMBL" id="AZA15573.1"/>
    </source>
</evidence>
<accession>A0A3G6K817</accession>
<dbReference type="EMBL" id="CP031023">
    <property type="protein sequence ID" value="AZA15573.1"/>
    <property type="molecule type" value="Genomic_DNA"/>
</dbReference>